<feature type="transmembrane region" description="Helical" evidence="1">
    <location>
        <begin position="77"/>
        <end position="99"/>
    </location>
</feature>
<keyword evidence="3" id="KW-1185">Reference proteome</keyword>
<dbReference type="Proteomes" id="UP001328107">
    <property type="component" value="Unassembled WGS sequence"/>
</dbReference>
<dbReference type="SUPFAM" id="SSF81321">
    <property type="entry name" value="Family A G protein-coupled receptor-like"/>
    <property type="match status" value="1"/>
</dbReference>
<dbReference type="InterPro" id="IPR019426">
    <property type="entry name" value="7TM_GPCR_serpentine_rcpt_Srv"/>
</dbReference>
<protein>
    <recommendedName>
        <fullName evidence="4">G protein-coupled receptor</fullName>
    </recommendedName>
</protein>
<accession>A0AAN5D7C2</accession>
<dbReference type="PANTHER" id="PTHR31552:SF31">
    <property type="entry name" value="SERPENTINE RECEPTOR CLASS GAMMA"/>
    <property type="match status" value="1"/>
</dbReference>
<comment type="caution">
    <text evidence="2">The sequence shown here is derived from an EMBL/GenBank/DDBJ whole genome shotgun (WGS) entry which is preliminary data.</text>
</comment>
<sequence length="238" mass="27498">MTVWGEVLPDLVLCSLYVYLLLRVWTAPEKRFHTPFYTFFISTGIYSIITVITYQFINVFNFTELYWTYHFYKPLIALNAFGSVGGTFGKAAIAVHRYFVMRRRDFAEKTLLRPVIVRVLVAQFVLSLLETVSIWPASFTYTTVNGIEYILSISDTSTLIQKGLAVSNYVLYVICNSIFSVLTSRELYRMREMLEDKTPASRKILVQQRRLFIVVTVCSISHLIKALHQVRLFLLISG</sequence>
<evidence type="ECO:0000313" key="2">
    <source>
        <dbReference type="EMBL" id="GMR58083.1"/>
    </source>
</evidence>
<evidence type="ECO:0000256" key="1">
    <source>
        <dbReference type="SAM" id="Phobius"/>
    </source>
</evidence>
<organism evidence="2 3">
    <name type="scientific">Pristionchus mayeri</name>
    <dbReference type="NCBI Taxonomy" id="1317129"/>
    <lineage>
        <taxon>Eukaryota</taxon>
        <taxon>Metazoa</taxon>
        <taxon>Ecdysozoa</taxon>
        <taxon>Nematoda</taxon>
        <taxon>Chromadorea</taxon>
        <taxon>Rhabditida</taxon>
        <taxon>Rhabditina</taxon>
        <taxon>Diplogasteromorpha</taxon>
        <taxon>Diplogasteroidea</taxon>
        <taxon>Neodiplogasteridae</taxon>
        <taxon>Pristionchus</taxon>
    </lineage>
</organism>
<dbReference type="EMBL" id="BTRK01000006">
    <property type="protein sequence ID" value="GMR58083.1"/>
    <property type="molecule type" value="Genomic_DNA"/>
</dbReference>
<dbReference type="PANTHER" id="PTHR31552">
    <property type="entry name" value="SERPENTINE RECEPTOR CLASS GAMMA"/>
    <property type="match status" value="1"/>
</dbReference>
<feature type="transmembrane region" description="Helical" evidence="1">
    <location>
        <begin position="169"/>
        <end position="188"/>
    </location>
</feature>
<evidence type="ECO:0000313" key="3">
    <source>
        <dbReference type="Proteomes" id="UP001328107"/>
    </source>
</evidence>
<feature type="transmembrane region" description="Helical" evidence="1">
    <location>
        <begin position="209"/>
        <end position="228"/>
    </location>
</feature>
<dbReference type="Gene3D" id="1.20.1070.10">
    <property type="entry name" value="Rhodopsin 7-helix transmembrane proteins"/>
    <property type="match status" value="1"/>
</dbReference>
<dbReference type="AlphaFoldDB" id="A0AAN5D7C2"/>
<dbReference type="Pfam" id="PF10323">
    <property type="entry name" value="7TM_GPCR_Srv"/>
    <property type="match status" value="1"/>
</dbReference>
<proteinExistence type="predicted"/>
<evidence type="ECO:0008006" key="4">
    <source>
        <dbReference type="Google" id="ProtNLM"/>
    </source>
</evidence>
<reference evidence="3" key="1">
    <citation type="submission" date="2022-10" db="EMBL/GenBank/DDBJ databases">
        <title>Genome assembly of Pristionchus species.</title>
        <authorList>
            <person name="Yoshida K."/>
            <person name="Sommer R.J."/>
        </authorList>
    </citation>
    <scope>NUCLEOTIDE SEQUENCE [LARGE SCALE GENOMIC DNA]</scope>
    <source>
        <strain evidence="3">RS5460</strain>
    </source>
</reference>
<gene>
    <name evidence="2" type="ORF">PMAYCL1PPCAC_28277</name>
</gene>
<feature type="transmembrane region" description="Helical" evidence="1">
    <location>
        <begin position="37"/>
        <end position="57"/>
    </location>
</feature>
<feature type="transmembrane region" description="Helical" evidence="1">
    <location>
        <begin position="6"/>
        <end position="25"/>
    </location>
</feature>
<name>A0AAN5D7C2_9BILA</name>
<feature type="transmembrane region" description="Helical" evidence="1">
    <location>
        <begin position="111"/>
        <end position="129"/>
    </location>
</feature>
<keyword evidence="1" id="KW-0812">Transmembrane</keyword>
<keyword evidence="1" id="KW-1133">Transmembrane helix</keyword>
<keyword evidence="1" id="KW-0472">Membrane</keyword>